<comment type="caution">
    <text evidence="2">The sequence shown here is derived from an EMBL/GenBank/DDBJ whole genome shotgun (WGS) entry which is preliminary data.</text>
</comment>
<name>A0A086QAU3_TOXGO</name>
<sequence length="273" mass="27639">MYSGAQAPQPQPQGPGQQQAPLPFQQLPPATAFGLSAARSAPPGAVGPGGSAGSGGALPGRAPAGDSLGPMFVPGGAAGPQAPYAGFQASQIPASTLHVAPGYLPAQPAVAPLGAPGTGLGETPGLSVHPGMAVQPQDTQIPSSRVGHHGLLPPHLGDPGAFGPPGQPARGVGPGDPRPEEPGRCREGRAPTLAGPPVSDAPRDTGGAEEQGLDAVPGWKEFAADGLRENMDVSKLAQHPELLKDPRIKSRFMRLLSRHEQIKNIFRMLGLDV</sequence>
<feature type="compositionally biased region" description="Gly residues" evidence="1">
    <location>
        <begin position="46"/>
        <end position="58"/>
    </location>
</feature>
<protein>
    <submittedName>
        <fullName evidence="2">Uncharacterized protein</fullName>
    </submittedName>
</protein>
<organism evidence="2 3">
    <name type="scientific">Toxoplasma gondii MAS</name>
    <dbReference type="NCBI Taxonomy" id="943118"/>
    <lineage>
        <taxon>Eukaryota</taxon>
        <taxon>Sar</taxon>
        <taxon>Alveolata</taxon>
        <taxon>Apicomplexa</taxon>
        <taxon>Conoidasida</taxon>
        <taxon>Coccidia</taxon>
        <taxon>Eucoccidiorida</taxon>
        <taxon>Eimeriorina</taxon>
        <taxon>Sarcocystidae</taxon>
        <taxon>Toxoplasma</taxon>
    </lineage>
</organism>
<evidence type="ECO:0000256" key="1">
    <source>
        <dbReference type="SAM" id="MobiDB-lite"/>
    </source>
</evidence>
<proteinExistence type="predicted"/>
<feature type="compositionally biased region" description="Basic and acidic residues" evidence="1">
    <location>
        <begin position="177"/>
        <end position="189"/>
    </location>
</feature>
<reference evidence="2 3" key="1">
    <citation type="submission" date="2014-04" db="EMBL/GenBank/DDBJ databases">
        <authorList>
            <person name="Sibley D."/>
            <person name="Venepally P."/>
            <person name="Karamycheva S."/>
            <person name="Hadjithomas M."/>
            <person name="Khan A."/>
            <person name="Brunk B."/>
            <person name="Roos D."/>
            <person name="Caler E."/>
            <person name="Lorenzi H."/>
        </authorList>
    </citation>
    <scope>NUCLEOTIDE SEQUENCE [LARGE SCALE GENOMIC DNA]</scope>
    <source>
        <strain evidence="2 3">MAS</strain>
    </source>
</reference>
<evidence type="ECO:0000313" key="3">
    <source>
        <dbReference type="Proteomes" id="UP000028821"/>
    </source>
</evidence>
<dbReference type="AlphaFoldDB" id="A0A086QAU3"/>
<evidence type="ECO:0000313" key="2">
    <source>
        <dbReference type="EMBL" id="KFH09725.1"/>
    </source>
</evidence>
<dbReference type="EMBL" id="AEXC02001866">
    <property type="protein sequence ID" value="KFH09725.1"/>
    <property type="molecule type" value="Genomic_DNA"/>
</dbReference>
<dbReference type="Proteomes" id="UP000028821">
    <property type="component" value="Unassembled WGS sequence"/>
</dbReference>
<gene>
    <name evidence="2" type="ORF">TGMAS_415360</name>
</gene>
<feature type="region of interest" description="Disordered" evidence="1">
    <location>
        <begin position="114"/>
        <end position="212"/>
    </location>
</feature>
<feature type="compositionally biased region" description="Low complexity" evidence="1">
    <location>
        <begin position="1"/>
        <end position="44"/>
    </location>
</feature>
<dbReference type="VEuPathDB" id="ToxoDB:TGMAS_415360"/>
<accession>A0A086QAU3</accession>
<feature type="region of interest" description="Disordered" evidence="1">
    <location>
        <begin position="1"/>
        <end position="74"/>
    </location>
</feature>